<dbReference type="EMBL" id="CP095053">
    <property type="protein sequence ID" value="UOR06950.1"/>
    <property type="molecule type" value="Genomic_DNA"/>
</dbReference>
<proteinExistence type="predicted"/>
<dbReference type="KEGG" id="haei:MUN82_07565"/>
<evidence type="ECO:0000313" key="3">
    <source>
        <dbReference type="Proteomes" id="UP000829925"/>
    </source>
</evidence>
<name>A0A8T9T2Z5_9BACT</name>
<evidence type="ECO:0000256" key="1">
    <source>
        <dbReference type="SAM" id="SignalP"/>
    </source>
</evidence>
<keyword evidence="3" id="KW-1185">Reference proteome</keyword>
<keyword evidence="1" id="KW-0732">Signal</keyword>
<protein>
    <submittedName>
        <fullName evidence="2">Uncharacterized protein</fullName>
    </submittedName>
</protein>
<sequence length="142" mass="15312">MPIKSLLILVCLLLTLSGSSLAQATTATSQSASIVDQQALPIPIADSTQQAVHKIFKWGRRLSWAAAVSGGLVTYSGISYTARGDGGWRTGIDMVTGGYAAFIGVQGIVRFNRRHERQVLAALAQGQPVPPYVAQWLLYRKR</sequence>
<feature type="signal peptide" evidence="1">
    <location>
        <begin position="1"/>
        <end position="22"/>
    </location>
</feature>
<accession>A0A8T9T2Z5</accession>
<dbReference type="Proteomes" id="UP000829925">
    <property type="component" value="Chromosome"/>
</dbReference>
<organism evidence="2 3">
    <name type="scientific">Hymenobacter aerilatus</name>
    <dbReference type="NCBI Taxonomy" id="2932251"/>
    <lineage>
        <taxon>Bacteria</taxon>
        <taxon>Pseudomonadati</taxon>
        <taxon>Bacteroidota</taxon>
        <taxon>Cytophagia</taxon>
        <taxon>Cytophagales</taxon>
        <taxon>Hymenobacteraceae</taxon>
        <taxon>Hymenobacter</taxon>
    </lineage>
</organism>
<reference evidence="2 3" key="1">
    <citation type="submission" date="2022-04" db="EMBL/GenBank/DDBJ databases">
        <title>Hymenobacter sp. isolated from the air.</title>
        <authorList>
            <person name="Won M."/>
            <person name="Lee C.-M."/>
            <person name="Woen H.-Y."/>
            <person name="Kwon S.-W."/>
        </authorList>
    </citation>
    <scope>NUCLEOTIDE SEQUENCE [LARGE SCALE GENOMIC DNA]</scope>
    <source>
        <strain evidence="3">5413 J-13</strain>
    </source>
</reference>
<evidence type="ECO:0000313" key="2">
    <source>
        <dbReference type="EMBL" id="UOR06950.1"/>
    </source>
</evidence>
<gene>
    <name evidence="2" type="ORF">MUN82_07565</name>
</gene>
<feature type="chain" id="PRO_5035783323" evidence="1">
    <location>
        <begin position="23"/>
        <end position="142"/>
    </location>
</feature>
<dbReference type="RefSeq" id="WP_245096340.1">
    <property type="nucleotide sequence ID" value="NZ_CP095053.1"/>
</dbReference>
<dbReference type="AlphaFoldDB" id="A0A8T9T2Z5"/>